<keyword evidence="2" id="KW-1185">Reference proteome</keyword>
<reference evidence="2" key="2">
    <citation type="submission" date="2015-01" db="EMBL/GenBank/DDBJ databases">
        <title>Complete sequence of three novel 9g-like phages.</title>
        <authorList>
            <person name="Carstens A.B."/>
            <person name="Hansen L.H."/>
            <person name="Kot W."/>
        </authorList>
    </citation>
    <scope>NUCLEOTIDE SEQUENCE [LARGE SCALE GENOMIC DNA]</scope>
</reference>
<organism evidence="1 2">
    <name type="scientific">Enterobacteria phage JenP1</name>
    <dbReference type="NCBI Taxonomy" id="1610837"/>
    <lineage>
        <taxon>Viruses</taxon>
        <taxon>Duplodnaviria</taxon>
        <taxon>Heunggongvirae</taxon>
        <taxon>Uroviricota</taxon>
        <taxon>Caudoviricetes</taxon>
        <taxon>Queuovirinae</taxon>
        <taxon>Nonagvirus</taxon>
        <taxon>Nonagvirus JenP1</taxon>
    </lineage>
</organism>
<sequence>MERNYFQFIYRGRCYHIRNKFRNLTRDQLEYAINLVSDGHFATLSEALEYMSAE</sequence>
<dbReference type="OrthoDB" id="25477at10239"/>
<dbReference type="EMBL" id="KP719132">
    <property type="protein sequence ID" value="AKA60937.1"/>
    <property type="molecule type" value="Genomic_DNA"/>
</dbReference>
<name>A0A0E3GMI9_9CAUD</name>
<accession>A0A0E3GMI9</accession>
<evidence type="ECO:0000313" key="1">
    <source>
        <dbReference type="EMBL" id="AKA60937.1"/>
    </source>
</evidence>
<reference evidence="1 2" key="1">
    <citation type="journal article" date="2015" name="Genome Announc.">
        <title>Complete Genome Sequences of Four Novel Escherichia coli Bacteriophages Belonging to New Phage Groups.</title>
        <authorList>
            <person name="Carstens A.B."/>
            <person name="Kot W."/>
            <person name="Hansen L.H."/>
        </authorList>
    </citation>
    <scope>NUCLEOTIDE SEQUENCE [LARGE SCALE GENOMIC DNA]</scope>
</reference>
<evidence type="ECO:0000313" key="2">
    <source>
        <dbReference type="Proteomes" id="UP000033023"/>
    </source>
</evidence>
<protein>
    <submittedName>
        <fullName evidence="1">Uncharacterized protein</fullName>
    </submittedName>
</protein>
<dbReference type="GeneID" id="26646302"/>
<dbReference type="Proteomes" id="UP000033023">
    <property type="component" value="Segment"/>
</dbReference>
<dbReference type="RefSeq" id="YP_009220041.1">
    <property type="nucleotide sequence ID" value="NC_029028.1"/>
</dbReference>
<dbReference type="KEGG" id="vg:26646302"/>
<proteinExistence type="predicted"/>